<dbReference type="GO" id="GO:0004540">
    <property type="term" value="F:RNA nuclease activity"/>
    <property type="evidence" value="ECO:0007669"/>
    <property type="project" value="InterPro"/>
</dbReference>
<organism evidence="2">
    <name type="scientific">Neisseria gonorrhoeae</name>
    <dbReference type="NCBI Taxonomy" id="485"/>
    <lineage>
        <taxon>Bacteria</taxon>
        <taxon>Pseudomonadati</taxon>
        <taxon>Pseudomonadota</taxon>
        <taxon>Betaproteobacteria</taxon>
        <taxon>Neisseriales</taxon>
        <taxon>Neisseriaceae</taxon>
        <taxon>Neisseria</taxon>
    </lineage>
</organism>
<protein>
    <submittedName>
        <fullName evidence="2">Ribonuclease II-related protein</fullName>
    </submittedName>
</protein>
<dbReference type="InterPro" id="IPR001900">
    <property type="entry name" value="RNase_II/R"/>
</dbReference>
<feature type="domain" description="RNB" evidence="1">
    <location>
        <begin position="2"/>
        <end position="32"/>
    </location>
</feature>
<evidence type="ECO:0000313" key="2">
    <source>
        <dbReference type="EMBL" id="SUB32332.1"/>
    </source>
</evidence>
<dbReference type="Pfam" id="PF00773">
    <property type="entry name" value="RNB"/>
    <property type="match status" value="1"/>
</dbReference>
<sequence>MSTQSEPHIGMGVQHYGWFTSPLRRAADYINQNNSSA</sequence>
<dbReference type="SUPFAM" id="SSF50249">
    <property type="entry name" value="Nucleic acid-binding proteins"/>
    <property type="match status" value="1"/>
</dbReference>
<proteinExistence type="predicted"/>
<dbReference type="GO" id="GO:0003723">
    <property type="term" value="F:RNA binding"/>
    <property type="evidence" value="ECO:0007669"/>
    <property type="project" value="InterPro"/>
</dbReference>
<dbReference type="InterPro" id="IPR012340">
    <property type="entry name" value="NA-bd_OB-fold"/>
</dbReference>
<reference evidence="2" key="1">
    <citation type="submission" date="2018-06" db="EMBL/GenBank/DDBJ databases">
        <authorList>
            <consortium name="Pathogen Informatics"/>
            <person name="Doyle S."/>
        </authorList>
    </citation>
    <scope>NUCLEOTIDE SEQUENCE [LARGE SCALE GENOMIC DNA]</scope>
    <source>
        <strain evidence="2">NCTC11421</strain>
    </source>
</reference>
<dbReference type="EMBL" id="UGRI01000002">
    <property type="protein sequence ID" value="SUB32332.1"/>
    <property type="molecule type" value="Genomic_DNA"/>
</dbReference>
<gene>
    <name evidence="2" type="ORF">NCTC11421_03767</name>
</gene>
<name>A0A379B1M3_NEIGO</name>
<accession>A0A379B1M3</accession>
<evidence type="ECO:0000259" key="1">
    <source>
        <dbReference type="Pfam" id="PF00773"/>
    </source>
</evidence>
<dbReference type="AlphaFoldDB" id="A0A379B1M3"/>